<accession>A0A1I2MZ01</accession>
<dbReference type="InterPro" id="IPR051472">
    <property type="entry name" value="T3SS_Stator/FliH"/>
</dbReference>
<dbReference type="GO" id="GO:0044781">
    <property type="term" value="P:bacterial-type flagellum organization"/>
    <property type="evidence" value="ECO:0007669"/>
    <property type="project" value="UniProtKB-KW"/>
</dbReference>
<proteinExistence type="inferred from homology"/>
<dbReference type="AlphaFoldDB" id="A0A1I2MZ01"/>
<evidence type="ECO:0000259" key="8">
    <source>
        <dbReference type="Pfam" id="PF02108"/>
    </source>
</evidence>
<comment type="similarity">
    <text evidence="2">Belongs to the FliH family.</text>
</comment>
<keyword evidence="10" id="KW-1185">Reference proteome</keyword>
<name>A0A1I2MZ01_9FIRM</name>
<evidence type="ECO:0000256" key="5">
    <source>
        <dbReference type="ARBA" id="ARBA00022927"/>
    </source>
</evidence>
<keyword evidence="3" id="KW-0813">Transport</keyword>
<dbReference type="Proteomes" id="UP000199337">
    <property type="component" value="Unassembled WGS sequence"/>
</dbReference>
<reference evidence="10" key="1">
    <citation type="submission" date="2016-10" db="EMBL/GenBank/DDBJ databases">
        <authorList>
            <person name="Varghese N."/>
            <person name="Submissions S."/>
        </authorList>
    </citation>
    <scope>NUCLEOTIDE SEQUENCE [LARGE SCALE GENOMIC DNA]</scope>
    <source>
        <strain evidence="10">DSM 17038</strain>
    </source>
</reference>
<keyword evidence="9" id="KW-0969">Cilium</keyword>
<evidence type="ECO:0000256" key="7">
    <source>
        <dbReference type="SAM" id="MobiDB-lite"/>
    </source>
</evidence>
<keyword evidence="4" id="KW-1005">Bacterial flagellum biogenesis</keyword>
<dbReference type="OrthoDB" id="1805933at2"/>
<evidence type="ECO:0000256" key="2">
    <source>
        <dbReference type="ARBA" id="ARBA00006602"/>
    </source>
</evidence>
<organism evidence="9 10">
    <name type="scientific">Desulfotruncus arcticus DSM 17038</name>
    <dbReference type="NCBI Taxonomy" id="1121424"/>
    <lineage>
        <taxon>Bacteria</taxon>
        <taxon>Bacillati</taxon>
        <taxon>Bacillota</taxon>
        <taxon>Clostridia</taxon>
        <taxon>Eubacteriales</taxon>
        <taxon>Desulfallaceae</taxon>
        <taxon>Desulfotruncus</taxon>
    </lineage>
</organism>
<protein>
    <submittedName>
        <fullName evidence="9">Flagellar assembly protein FliH</fullName>
    </submittedName>
</protein>
<evidence type="ECO:0000256" key="6">
    <source>
        <dbReference type="ARBA" id="ARBA00023225"/>
    </source>
</evidence>
<dbReference type="CDD" id="cd06503">
    <property type="entry name" value="ATP-synt_Fo_b"/>
    <property type="match status" value="1"/>
</dbReference>
<dbReference type="Pfam" id="PF02108">
    <property type="entry name" value="FliH"/>
    <property type="match status" value="1"/>
</dbReference>
<keyword evidence="9" id="KW-0282">Flagellum</keyword>
<evidence type="ECO:0000313" key="10">
    <source>
        <dbReference type="Proteomes" id="UP000199337"/>
    </source>
</evidence>
<dbReference type="EMBL" id="FOOX01000001">
    <property type="protein sequence ID" value="SFF95859.1"/>
    <property type="molecule type" value="Genomic_DNA"/>
</dbReference>
<dbReference type="PANTHER" id="PTHR34982">
    <property type="entry name" value="YOP PROTEINS TRANSLOCATION PROTEIN L"/>
    <property type="match status" value="1"/>
</dbReference>
<evidence type="ECO:0000313" key="9">
    <source>
        <dbReference type="EMBL" id="SFF95859.1"/>
    </source>
</evidence>
<dbReference type="PANTHER" id="PTHR34982:SF1">
    <property type="entry name" value="FLAGELLAR ASSEMBLY PROTEIN FLIH"/>
    <property type="match status" value="1"/>
</dbReference>
<feature type="domain" description="Flagellar assembly protein FliH/Type III secretion system HrpE" evidence="8">
    <location>
        <begin position="128"/>
        <end position="246"/>
    </location>
</feature>
<evidence type="ECO:0000256" key="4">
    <source>
        <dbReference type="ARBA" id="ARBA00022795"/>
    </source>
</evidence>
<comment type="function">
    <text evidence="1">Needed for flagellar regrowth and assembly.</text>
</comment>
<dbReference type="SUPFAM" id="SSF160527">
    <property type="entry name" value="V-type ATPase subunit E-like"/>
    <property type="match status" value="1"/>
</dbReference>
<dbReference type="GO" id="GO:0005829">
    <property type="term" value="C:cytosol"/>
    <property type="evidence" value="ECO:0007669"/>
    <property type="project" value="TreeGrafter"/>
</dbReference>
<feature type="region of interest" description="Disordered" evidence="7">
    <location>
        <begin position="1"/>
        <end position="21"/>
    </location>
</feature>
<sequence>MPLSHRIIRNRENGNGSKDLHHLDLRYDFPLKLEEHKKNGKDNSKQETVPVPSEIIEDAERKSKAIILQAHSEASVILEQARAKASAEAEIIKTDATKQGYEQGHKSALDAAAAEAQVIREQAKKVLVQAERARVDQINLLKDEILDLSIEIAEKLVNRHLELQPNAVLDIAREAIQLVGNRQYVVLWVHPDELAVCTNNRDNLMAALSPKAKLQIVTDETIKKGGCIVETDFGKVDATVSARWENLLAVLKGETV</sequence>
<evidence type="ECO:0000256" key="1">
    <source>
        <dbReference type="ARBA" id="ARBA00003041"/>
    </source>
</evidence>
<dbReference type="RefSeq" id="WP_092467819.1">
    <property type="nucleotide sequence ID" value="NZ_FOOX01000001.1"/>
</dbReference>
<dbReference type="STRING" id="341036.SAMN05660649_00204"/>
<evidence type="ECO:0000256" key="3">
    <source>
        <dbReference type="ARBA" id="ARBA00022448"/>
    </source>
</evidence>
<dbReference type="GO" id="GO:0015031">
    <property type="term" value="P:protein transport"/>
    <property type="evidence" value="ECO:0007669"/>
    <property type="project" value="UniProtKB-KW"/>
</dbReference>
<keyword evidence="6" id="KW-1006">Bacterial flagellum protein export</keyword>
<dbReference type="InterPro" id="IPR018035">
    <property type="entry name" value="Flagellar_FliH/T3SS_HrpE"/>
</dbReference>
<keyword evidence="9" id="KW-0966">Cell projection</keyword>
<keyword evidence="5" id="KW-0653">Protein transport</keyword>
<gene>
    <name evidence="9" type="ORF">SAMN05660649_00204</name>
</gene>